<feature type="region of interest" description="Disordered" evidence="1">
    <location>
        <begin position="828"/>
        <end position="888"/>
    </location>
</feature>
<dbReference type="EMBL" id="JADGJW010000009">
    <property type="protein sequence ID" value="KAJ3227877.1"/>
    <property type="molecule type" value="Genomic_DNA"/>
</dbReference>
<feature type="chain" id="PRO_5042095061" evidence="3">
    <location>
        <begin position="20"/>
        <end position="1036"/>
    </location>
</feature>
<reference evidence="4" key="1">
    <citation type="submission" date="2020-05" db="EMBL/GenBank/DDBJ databases">
        <title>Phylogenomic resolution of chytrid fungi.</title>
        <authorList>
            <person name="Stajich J.E."/>
            <person name="Amses K."/>
            <person name="Simmons R."/>
            <person name="Seto K."/>
            <person name="Myers J."/>
            <person name="Bonds A."/>
            <person name="Quandt C.A."/>
            <person name="Barry K."/>
            <person name="Liu P."/>
            <person name="Grigoriev I."/>
            <person name="Longcore J.E."/>
            <person name="James T.Y."/>
        </authorList>
    </citation>
    <scope>NUCLEOTIDE SEQUENCE</scope>
    <source>
        <strain evidence="4">JEL0476</strain>
    </source>
</reference>
<gene>
    <name evidence="4" type="ORF">HK099_008287</name>
</gene>
<sequence>MIFLSALIKSFFFLTYIASQQSLITTPTNLEEVIGSPLDFLSDKNSNLYTFSLTSNCASSSNSIGILISKFKNSIKPTWNVQICPSPSEKKLTLLSSSYDEINETIYLSYKTQRQVIVRSISGEGTPNPTPISVSSADVTIPGVIKAFPLKDSATSKVFLLSESNVYILTRNGTTASAALLKKLLLNTFATTMEVVEDRIVVVGYITPAMMNITGTVEENSIGIFLQSFSISDPLESRIETFKESENLRIFQKSNVIPSIPADTKDLSDDTLSVNRKSILTCGEYVFFLFSASSADQEVAVYQYNKNPMRLITYKNFDFNGDRYISATCIDNVVGSAVKTGLLLLVQSGKTIDGLTSQYMVFIDTDLERSRSPLLVDKQILNLKSFSTLRFSTADVVVSSNATISRLLFGYSKSLQKPTLNAVFGVMATTSEPLLSVLIDTSCSLNMYFDTTSESCKTCNPSIAACFNGVQSGRENDGGLSLTDKVAIGVFVPVFFLACLFLFLIWYRRSENKTSDGFYSSDYYAEEKLKKQPSFSKPPSDFTKIISLGNDWDTDENPGTYEVLQPTVEVNESVKRKNSEKYLKISNTATASVVKKDEAITNLIKRNNSNHIKQKLPEEMVISQPTLISSSTLNRSPSHTYTLTPIVHQEENKNNDTNYNFLSERVSTLHLSNESHQKQNPFSDINALNAQPSQSVSTVSKPPIAPAVEENLWTQMPNEMSRRGINENHLVHQNQSLLPKERKPLNQSVKPIGTEDLENLINALDEEDRMSTLSRAISYAPSWHNQPYYAATEVSFDANTAISNGTTSKNDNTSYSRKEEFNKLINLNNSQSANSRSRTFSTPVIPTREATGNSLDNLSKNVNSLKQQLNSKPPLPHSSSFSLQRSQNASENISQKKFSWAIVNNAGSRSRTTSNGSSLKEKHVSFDKTEKSGMNFGSHKRFGSIDSILKNNSLPPPPVPLPISKSPPRNNRESQMSVSPKFSDAGSLNRYHDFEPFAYDSNDKEFCTVAEGVTETGKKRESVLSDYMSSIYDGLK</sequence>
<evidence type="ECO:0000256" key="2">
    <source>
        <dbReference type="SAM" id="Phobius"/>
    </source>
</evidence>
<dbReference type="AlphaFoldDB" id="A0AAD5U7U1"/>
<keyword evidence="2" id="KW-0472">Membrane</keyword>
<protein>
    <submittedName>
        <fullName evidence="4">Uncharacterized protein</fullName>
    </submittedName>
</protein>
<evidence type="ECO:0000313" key="5">
    <source>
        <dbReference type="Proteomes" id="UP001211065"/>
    </source>
</evidence>
<keyword evidence="5" id="KW-1185">Reference proteome</keyword>
<feature type="region of interest" description="Disordered" evidence="1">
    <location>
        <begin position="947"/>
        <end position="984"/>
    </location>
</feature>
<keyword evidence="2" id="KW-0812">Transmembrane</keyword>
<dbReference type="Proteomes" id="UP001211065">
    <property type="component" value="Unassembled WGS sequence"/>
</dbReference>
<name>A0AAD5U7U1_9FUNG</name>
<keyword evidence="3" id="KW-0732">Signal</keyword>
<evidence type="ECO:0000256" key="1">
    <source>
        <dbReference type="SAM" id="MobiDB-lite"/>
    </source>
</evidence>
<evidence type="ECO:0000256" key="3">
    <source>
        <dbReference type="SAM" id="SignalP"/>
    </source>
</evidence>
<feature type="transmembrane region" description="Helical" evidence="2">
    <location>
        <begin position="486"/>
        <end position="507"/>
    </location>
</feature>
<evidence type="ECO:0000313" key="4">
    <source>
        <dbReference type="EMBL" id="KAJ3227877.1"/>
    </source>
</evidence>
<organism evidence="4 5">
    <name type="scientific">Clydaea vesicula</name>
    <dbReference type="NCBI Taxonomy" id="447962"/>
    <lineage>
        <taxon>Eukaryota</taxon>
        <taxon>Fungi</taxon>
        <taxon>Fungi incertae sedis</taxon>
        <taxon>Chytridiomycota</taxon>
        <taxon>Chytridiomycota incertae sedis</taxon>
        <taxon>Chytridiomycetes</taxon>
        <taxon>Lobulomycetales</taxon>
        <taxon>Lobulomycetaceae</taxon>
        <taxon>Clydaea</taxon>
    </lineage>
</organism>
<accession>A0AAD5U7U1</accession>
<keyword evidence="2" id="KW-1133">Transmembrane helix</keyword>
<proteinExistence type="predicted"/>
<comment type="caution">
    <text evidence="4">The sequence shown here is derived from an EMBL/GenBank/DDBJ whole genome shotgun (WGS) entry which is preliminary data.</text>
</comment>
<feature type="signal peptide" evidence="3">
    <location>
        <begin position="1"/>
        <end position="19"/>
    </location>
</feature>